<dbReference type="SUPFAM" id="SSF49384">
    <property type="entry name" value="Carbohydrate-binding domain"/>
    <property type="match status" value="1"/>
</dbReference>
<dbReference type="Gene3D" id="3.60.21.10">
    <property type="match status" value="1"/>
</dbReference>
<feature type="domain" description="SLH" evidence="5">
    <location>
        <begin position="1370"/>
        <end position="1433"/>
    </location>
</feature>
<dbReference type="Pfam" id="PF24135">
    <property type="entry name" value="DUF7402"/>
    <property type="match status" value="1"/>
</dbReference>
<evidence type="ECO:0000313" key="7">
    <source>
        <dbReference type="Proteomes" id="UP001139347"/>
    </source>
</evidence>
<dbReference type="InterPro" id="IPR008979">
    <property type="entry name" value="Galactose-bd-like_sf"/>
</dbReference>
<dbReference type="CDD" id="cd08547">
    <property type="entry name" value="Type_II_cohesin"/>
    <property type="match status" value="1"/>
</dbReference>
<name>A0A9X1WLJ0_9BACL</name>
<reference evidence="6" key="1">
    <citation type="submission" date="2022-04" db="EMBL/GenBank/DDBJ databases">
        <title>Paenibacillus mangrovi sp. nov., a novel endophytic bacterium isolated from bark of Kandelia candel.</title>
        <authorList>
            <person name="Tuo L."/>
        </authorList>
    </citation>
    <scope>NUCLEOTIDE SEQUENCE</scope>
    <source>
        <strain evidence="6">KQZ6P-2</strain>
    </source>
</reference>
<organism evidence="6 7">
    <name type="scientific">Paenibacillus mangrovi</name>
    <dbReference type="NCBI Taxonomy" id="2931978"/>
    <lineage>
        <taxon>Bacteria</taxon>
        <taxon>Bacillati</taxon>
        <taxon>Bacillota</taxon>
        <taxon>Bacilli</taxon>
        <taxon>Bacillales</taxon>
        <taxon>Paenibacillaceae</taxon>
        <taxon>Paenibacillus</taxon>
    </lineage>
</organism>
<dbReference type="RefSeq" id="WP_244722436.1">
    <property type="nucleotide sequence ID" value="NZ_JALIRP010000002.1"/>
</dbReference>
<dbReference type="EMBL" id="JALIRP010000002">
    <property type="protein sequence ID" value="MCJ8011502.1"/>
    <property type="molecule type" value="Genomic_DNA"/>
</dbReference>
<feature type="domain" description="Fibronectin type-III" evidence="4">
    <location>
        <begin position="1108"/>
        <end position="1188"/>
    </location>
</feature>
<dbReference type="Gene3D" id="2.60.40.680">
    <property type="match status" value="1"/>
</dbReference>
<dbReference type="GO" id="GO:0016787">
    <property type="term" value="F:hydrolase activity"/>
    <property type="evidence" value="ECO:0007669"/>
    <property type="project" value="InterPro"/>
</dbReference>
<dbReference type="CDD" id="cd00838">
    <property type="entry name" value="MPP_superfamily"/>
    <property type="match status" value="1"/>
</dbReference>
<dbReference type="SUPFAM" id="SSF49899">
    <property type="entry name" value="Concanavalin A-like lectins/glucanases"/>
    <property type="match status" value="1"/>
</dbReference>
<feature type="domain" description="SLH" evidence="5">
    <location>
        <begin position="1245"/>
        <end position="1305"/>
    </location>
</feature>
<dbReference type="InterPro" id="IPR029052">
    <property type="entry name" value="Metallo-depent_PP-like"/>
</dbReference>
<dbReference type="Pfam" id="PF13385">
    <property type="entry name" value="Laminin_G_3"/>
    <property type="match status" value="1"/>
</dbReference>
<dbReference type="SUPFAM" id="SSF56300">
    <property type="entry name" value="Metallo-dependent phosphatases"/>
    <property type="match status" value="1"/>
</dbReference>
<feature type="compositionally biased region" description="Basic and acidic residues" evidence="2">
    <location>
        <begin position="1185"/>
        <end position="1222"/>
    </location>
</feature>
<dbReference type="InterPro" id="IPR001119">
    <property type="entry name" value="SLH_dom"/>
</dbReference>
<dbReference type="PROSITE" id="PS50853">
    <property type="entry name" value="FN3"/>
    <property type="match status" value="1"/>
</dbReference>
<accession>A0A9X1WLJ0</accession>
<gene>
    <name evidence="6" type="ORF">MUG84_07035</name>
</gene>
<evidence type="ECO:0000313" key="6">
    <source>
        <dbReference type="EMBL" id="MCJ8011502.1"/>
    </source>
</evidence>
<dbReference type="GO" id="GO:0030246">
    <property type="term" value="F:carbohydrate binding"/>
    <property type="evidence" value="ECO:0007669"/>
    <property type="project" value="InterPro"/>
</dbReference>
<dbReference type="SUPFAM" id="SSF49785">
    <property type="entry name" value="Galactose-binding domain-like"/>
    <property type="match status" value="1"/>
</dbReference>
<feature type="domain" description="SLH" evidence="5">
    <location>
        <begin position="1306"/>
        <end position="1369"/>
    </location>
</feature>
<dbReference type="SMART" id="SM00060">
    <property type="entry name" value="FN3"/>
    <property type="match status" value="2"/>
</dbReference>
<dbReference type="Pfam" id="PF00041">
    <property type="entry name" value="fn3"/>
    <property type="match status" value="1"/>
</dbReference>
<dbReference type="InterPro" id="IPR013783">
    <property type="entry name" value="Ig-like_fold"/>
</dbReference>
<dbReference type="Gene3D" id="2.60.40.10">
    <property type="entry name" value="Immunoglobulins"/>
    <property type="match status" value="1"/>
</dbReference>
<dbReference type="InterPro" id="IPR013320">
    <property type="entry name" value="ConA-like_dom_sf"/>
</dbReference>
<comment type="caution">
    <text evidence="6">The sequence shown here is derived from an EMBL/GenBank/DDBJ whole genome shotgun (WGS) entry which is preliminary data.</text>
</comment>
<dbReference type="Gene3D" id="2.60.120.200">
    <property type="match status" value="1"/>
</dbReference>
<dbReference type="InterPro" id="IPR051465">
    <property type="entry name" value="Cell_Envelope_Struct_Comp"/>
</dbReference>
<feature type="chain" id="PRO_5040889610" evidence="3">
    <location>
        <begin position="25"/>
        <end position="1437"/>
    </location>
</feature>
<dbReference type="InterPro" id="IPR055826">
    <property type="entry name" value="DUF7402"/>
</dbReference>
<feature type="coiled-coil region" evidence="1">
    <location>
        <begin position="1224"/>
        <end position="1251"/>
    </location>
</feature>
<dbReference type="CDD" id="cd00063">
    <property type="entry name" value="FN3"/>
    <property type="match status" value="1"/>
</dbReference>
<keyword evidence="1" id="KW-0175">Coiled coil</keyword>
<dbReference type="Pfam" id="PF00395">
    <property type="entry name" value="SLH"/>
    <property type="match status" value="3"/>
</dbReference>
<dbReference type="Gene3D" id="2.60.120.260">
    <property type="entry name" value="Galactose-binding domain-like"/>
    <property type="match status" value="1"/>
</dbReference>
<protein>
    <submittedName>
        <fullName evidence="6">S-layer homology domain-containing protein</fullName>
    </submittedName>
</protein>
<keyword evidence="7" id="KW-1185">Reference proteome</keyword>
<dbReference type="InterPro" id="IPR004843">
    <property type="entry name" value="Calcineurin-like_PHP"/>
</dbReference>
<dbReference type="SUPFAM" id="SSF49265">
    <property type="entry name" value="Fibronectin type III"/>
    <property type="match status" value="1"/>
</dbReference>
<dbReference type="GO" id="GO:0000272">
    <property type="term" value="P:polysaccharide catabolic process"/>
    <property type="evidence" value="ECO:0007669"/>
    <property type="project" value="InterPro"/>
</dbReference>
<dbReference type="InterPro" id="IPR008965">
    <property type="entry name" value="CBM2/CBM3_carb-bd_dom_sf"/>
</dbReference>
<sequence length="1437" mass="156775">MKRYLSVTLVLTMIFTMISTSAYAATSTAEANSNLIASIKFDGNLKDDVTQQDLIANKDYSFVDGLLPGTKALHLESGNGNYISTPQSLKFGEESFTVSFWYKGDTKNNTAILSNKDFSNGANAGWAIYTSANSVNMNFGFPTAKVKDISFGRNTFNASDWRYVTFVVDRDKMLASLYIDAYKMAETALRHGSLDTSNPLNIGGDGLGNKGGNAFDIADLMISKDVLSTDDVQANYNSYAGHEVDMNALNDAISEANTIVADGLGNGFSETDFDYLNKVYNYANTVATTLKVKFYTQETINYYARELNNAIFIYQKSNKTLTPADLNMIDSSDPEISSNPATIARVEEDYRKVLKVMPQADVLVQPGDITGGNNANEYVWMDELNKVYKKLKAEGLFDTTRLYLVKGNHDMNGTEQFIPVGTAGAWNDSKQSYDNDFYNSAYRVKIKGYNLIGFDGNLNNSNTVGKATNFLNQIKNEPDYDPTKPIFAMSHYPISGTVWAERWSSAASNAFGKFIADNNFSQVFYMSGHTQYDPTDERSLYQGAATYLDSGGSNYSSYIDDGPYGGYIEGSYINYTTTPRIANFLEVYGTKIIIKQYNLATDEFVSIPRVVNVGEGKDAFTYSRNDTRELIAPQFDEGSIKVKSFENNELIFTMKQANDNVRVLEYNVELINKLTGEVDKSFNSLSLPLDKPFDEYREYKMTGLSPVTPYTLRIFTADSMYNRSSQEININVNSGNLNSITAPADITEGKIGSAKTADGLELPERVSLDTDEGWGFADVSWNVDASNYDPAVKTVQTFTVNGTVTLPTGVANPNNVPLTTSIRVTVNKIPVWTDAVTASSYYNADHSPDKAFDGIIFKPGSEWASKGEQNPWIQVNWTTNQTFNKIIFNDRPNLIDWAPGGTLIFSDGSTFTFSGIPNDGSAYSVTFPEKTVTWVKFQVSGGVGENVGLSEMKIFAPMPPAQTTLTGLQQVNQGQTFDVTMGLTSVTQSVYQSLYAQDLTLHYDPAILQLDSITSLKDGFQVVGQKEIAPGQIRLMAASMGTNVPAQGDLLAFKFTAKAATQASAKTTVSIDNVVIANELGNELQVAGASHEVTVTEDGGQGGTIPAVPTGLKAKAEGASQINVTWKNSADATGYDLMVDGAIHTDVANPFAHKGLAANTSHTYQVRAKNAAGASEWSTPVTESTKSEKPNPDPKPEPKPDPKPEPKPDPKPEPKPKDVFNGKIVNEEKLIEAIESKVEEAKKSNAKMELADIKGHWAEKTIDTFVKLQVITGFEDGTFRPNSPITRAEFATIIARVFDVNGGSTKNVVELSDINSHWAKDAINNLASAGVINGYGDGTFKPNKTISREEMVIILSRIVDLSNVDKDASKGNFTDMSRASSYAVNPIKDAAKAGIISGKGDGAFDPQGISTRAEALTIILNALNLDPQIKTLLNSMK</sequence>
<evidence type="ECO:0000256" key="1">
    <source>
        <dbReference type="SAM" id="Coils"/>
    </source>
</evidence>
<evidence type="ECO:0000256" key="3">
    <source>
        <dbReference type="SAM" id="SignalP"/>
    </source>
</evidence>
<feature type="region of interest" description="Disordered" evidence="2">
    <location>
        <begin position="1169"/>
        <end position="1222"/>
    </location>
</feature>
<dbReference type="InterPro" id="IPR036116">
    <property type="entry name" value="FN3_sf"/>
</dbReference>
<dbReference type="InterPro" id="IPR003961">
    <property type="entry name" value="FN3_dom"/>
</dbReference>
<evidence type="ECO:0000259" key="4">
    <source>
        <dbReference type="PROSITE" id="PS50853"/>
    </source>
</evidence>
<dbReference type="PANTHER" id="PTHR43308">
    <property type="entry name" value="OUTER MEMBRANE PROTEIN ALPHA-RELATED"/>
    <property type="match status" value="1"/>
</dbReference>
<proteinExistence type="predicted"/>
<evidence type="ECO:0000259" key="5">
    <source>
        <dbReference type="PROSITE" id="PS51272"/>
    </source>
</evidence>
<dbReference type="Pfam" id="PF00963">
    <property type="entry name" value="Cohesin"/>
    <property type="match status" value="1"/>
</dbReference>
<dbReference type="InterPro" id="IPR002102">
    <property type="entry name" value="Cohesin_dom"/>
</dbReference>
<feature type="signal peptide" evidence="3">
    <location>
        <begin position="1"/>
        <end position="24"/>
    </location>
</feature>
<dbReference type="PROSITE" id="PS51272">
    <property type="entry name" value="SLH"/>
    <property type="match status" value="3"/>
</dbReference>
<evidence type="ECO:0000256" key="2">
    <source>
        <dbReference type="SAM" id="MobiDB-lite"/>
    </source>
</evidence>
<keyword evidence="3" id="KW-0732">Signal</keyword>
<dbReference type="Pfam" id="PF00149">
    <property type="entry name" value="Metallophos"/>
    <property type="match status" value="1"/>
</dbReference>
<dbReference type="Proteomes" id="UP001139347">
    <property type="component" value="Unassembled WGS sequence"/>
</dbReference>